<proteinExistence type="predicted"/>
<comment type="caution">
    <text evidence="4">The sequence shown here is derived from an EMBL/GenBank/DDBJ whole genome shotgun (WGS) entry which is preliminary data.</text>
</comment>
<reference evidence="4 5" key="1">
    <citation type="submission" date="2019-01" db="EMBL/GenBank/DDBJ databases">
        <title>Sequencing of cultivated peanut Arachis hypogaea provides insights into genome evolution and oil improvement.</title>
        <authorList>
            <person name="Chen X."/>
        </authorList>
    </citation>
    <scope>NUCLEOTIDE SEQUENCE [LARGE SCALE GENOMIC DNA]</scope>
    <source>
        <strain evidence="5">cv. Fuhuasheng</strain>
        <tissue evidence="4">Leaves</tissue>
    </source>
</reference>
<dbReference type="Pfam" id="PF08263">
    <property type="entry name" value="LRRNT_2"/>
    <property type="match status" value="1"/>
</dbReference>
<evidence type="ECO:0000259" key="3">
    <source>
        <dbReference type="Pfam" id="PF08263"/>
    </source>
</evidence>
<accession>A0A445AKI4</accession>
<evidence type="ECO:0000256" key="2">
    <source>
        <dbReference type="ARBA" id="ARBA00022737"/>
    </source>
</evidence>
<evidence type="ECO:0000256" key="1">
    <source>
        <dbReference type="ARBA" id="ARBA00022614"/>
    </source>
</evidence>
<dbReference type="EMBL" id="SDMP01000012">
    <property type="protein sequence ID" value="RYR26952.1"/>
    <property type="molecule type" value="Genomic_DNA"/>
</dbReference>
<sequence>MGRTHRADLSNSLKRRVRLEFETHQIKQKSAKPAPPNLWVFGGAGRVDLPCQRIFSSPDLSTTLSWLSSDGFGCCVDFIASMAFLRDWICSKSSILSPSISWILGTTGAQNGLIFNPAKSKKLIHWNHTGDCCQWKGVACSTKGNPKERSGAMLCLPYKVYKF</sequence>
<keyword evidence="1" id="KW-0433">Leucine-rich repeat</keyword>
<dbReference type="AlphaFoldDB" id="A0A445AKI4"/>
<evidence type="ECO:0000313" key="5">
    <source>
        <dbReference type="Proteomes" id="UP000289738"/>
    </source>
</evidence>
<organism evidence="4 5">
    <name type="scientific">Arachis hypogaea</name>
    <name type="common">Peanut</name>
    <dbReference type="NCBI Taxonomy" id="3818"/>
    <lineage>
        <taxon>Eukaryota</taxon>
        <taxon>Viridiplantae</taxon>
        <taxon>Streptophyta</taxon>
        <taxon>Embryophyta</taxon>
        <taxon>Tracheophyta</taxon>
        <taxon>Spermatophyta</taxon>
        <taxon>Magnoliopsida</taxon>
        <taxon>eudicotyledons</taxon>
        <taxon>Gunneridae</taxon>
        <taxon>Pentapetalae</taxon>
        <taxon>rosids</taxon>
        <taxon>fabids</taxon>
        <taxon>Fabales</taxon>
        <taxon>Fabaceae</taxon>
        <taxon>Papilionoideae</taxon>
        <taxon>50 kb inversion clade</taxon>
        <taxon>dalbergioids sensu lato</taxon>
        <taxon>Dalbergieae</taxon>
        <taxon>Pterocarpus clade</taxon>
        <taxon>Arachis</taxon>
    </lineage>
</organism>
<keyword evidence="5" id="KW-1185">Reference proteome</keyword>
<gene>
    <name evidence="4" type="ORF">Ahy_B02g061277</name>
</gene>
<feature type="domain" description="Leucine-rich repeat-containing N-terminal plant-type" evidence="3">
    <location>
        <begin position="120"/>
        <end position="141"/>
    </location>
</feature>
<name>A0A445AKI4_ARAHY</name>
<protein>
    <recommendedName>
        <fullName evidence="3">Leucine-rich repeat-containing N-terminal plant-type domain-containing protein</fullName>
    </recommendedName>
</protein>
<dbReference type="InterPro" id="IPR013210">
    <property type="entry name" value="LRR_N_plant-typ"/>
</dbReference>
<dbReference type="Proteomes" id="UP000289738">
    <property type="component" value="Chromosome B02"/>
</dbReference>
<keyword evidence="2" id="KW-0677">Repeat</keyword>
<evidence type="ECO:0000313" key="4">
    <source>
        <dbReference type="EMBL" id="RYR26952.1"/>
    </source>
</evidence>